<evidence type="ECO:0000256" key="2">
    <source>
        <dbReference type="ARBA" id="ARBA00022980"/>
    </source>
</evidence>
<gene>
    <name evidence="7" type="ORF">PEVE_00031360</name>
</gene>
<dbReference type="InterPro" id="IPR036373">
    <property type="entry name" value="Ribosomal_bL17_sf"/>
</dbReference>
<dbReference type="PANTHER" id="PTHR14413">
    <property type="entry name" value="RIBOSOMAL PROTEIN L17"/>
    <property type="match status" value="1"/>
</dbReference>
<dbReference type="Gene3D" id="3.90.1030.10">
    <property type="entry name" value="Ribosomal protein L17"/>
    <property type="match status" value="1"/>
</dbReference>
<accession>A0ABN8MFV8</accession>
<dbReference type="Pfam" id="PF01196">
    <property type="entry name" value="Ribosomal_L17"/>
    <property type="match status" value="1"/>
</dbReference>
<sequence>MAATRCRNLENLLKFKPKSREKRKRLYKNLVTALVQYERVETTINRCHDLSRVAERMIDLAKQGNEETINSWITKKELIPKVFGHLLPRYEDKVSGYTKVYKIPPRKTDTAKMGIVEFVGNELPPLLPSDDELRKLRLEKLRDMSRKGIPINGTPV</sequence>
<dbReference type="SUPFAM" id="SSF64263">
    <property type="entry name" value="Prokaryotic ribosomal protein L17"/>
    <property type="match status" value="1"/>
</dbReference>
<comment type="similarity">
    <text evidence="1 6">Belongs to the bacterial ribosomal protein bL17 family.</text>
</comment>
<evidence type="ECO:0000313" key="7">
    <source>
        <dbReference type="EMBL" id="CAH3027363.1"/>
    </source>
</evidence>
<evidence type="ECO:0000256" key="6">
    <source>
        <dbReference type="RuleBase" id="RU000660"/>
    </source>
</evidence>
<dbReference type="EMBL" id="CALNXI010000448">
    <property type="protein sequence ID" value="CAH3027363.1"/>
    <property type="molecule type" value="Genomic_DNA"/>
</dbReference>
<evidence type="ECO:0000313" key="8">
    <source>
        <dbReference type="Proteomes" id="UP001159427"/>
    </source>
</evidence>
<keyword evidence="8" id="KW-1185">Reference proteome</keyword>
<evidence type="ECO:0000256" key="1">
    <source>
        <dbReference type="ARBA" id="ARBA00008777"/>
    </source>
</evidence>
<reference evidence="7 8" key="1">
    <citation type="submission" date="2022-05" db="EMBL/GenBank/DDBJ databases">
        <authorList>
            <consortium name="Genoscope - CEA"/>
            <person name="William W."/>
        </authorList>
    </citation>
    <scope>NUCLEOTIDE SEQUENCE [LARGE SCALE GENOMIC DNA]</scope>
</reference>
<proteinExistence type="inferred from homology"/>
<organism evidence="7 8">
    <name type="scientific">Porites evermanni</name>
    <dbReference type="NCBI Taxonomy" id="104178"/>
    <lineage>
        <taxon>Eukaryota</taxon>
        <taxon>Metazoa</taxon>
        <taxon>Cnidaria</taxon>
        <taxon>Anthozoa</taxon>
        <taxon>Hexacorallia</taxon>
        <taxon>Scleractinia</taxon>
        <taxon>Fungiina</taxon>
        <taxon>Poritidae</taxon>
        <taxon>Porites</taxon>
    </lineage>
</organism>
<dbReference type="InterPro" id="IPR000456">
    <property type="entry name" value="Ribosomal_bL17"/>
</dbReference>
<dbReference type="NCBIfam" id="TIGR00059">
    <property type="entry name" value="L17"/>
    <property type="match status" value="1"/>
</dbReference>
<evidence type="ECO:0000256" key="3">
    <source>
        <dbReference type="ARBA" id="ARBA00023274"/>
    </source>
</evidence>
<name>A0ABN8MFV8_9CNID</name>
<keyword evidence="2 6" id="KW-0689">Ribosomal protein</keyword>
<comment type="caution">
    <text evidence="7">The sequence shown here is derived from an EMBL/GenBank/DDBJ whole genome shotgun (WGS) entry which is preliminary data.</text>
</comment>
<evidence type="ECO:0000256" key="4">
    <source>
        <dbReference type="ARBA" id="ARBA00035290"/>
    </source>
</evidence>
<dbReference type="Proteomes" id="UP001159427">
    <property type="component" value="Unassembled WGS sequence"/>
</dbReference>
<protein>
    <recommendedName>
        <fullName evidence="4">Large ribosomal subunit protein bL17m</fullName>
    </recommendedName>
    <alternativeName>
        <fullName evidence="5">39S ribosomal protein L17, mitochondrial</fullName>
    </alternativeName>
</protein>
<evidence type="ECO:0000256" key="5">
    <source>
        <dbReference type="ARBA" id="ARBA00035413"/>
    </source>
</evidence>
<dbReference type="PANTHER" id="PTHR14413:SF16">
    <property type="entry name" value="LARGE RIBOSOMAL SUBUNIT PROTEIN BL17M"/>
    <property type="match status" value="1"/>
</dbReference>
<keyword evidence="3 6" id="KW-0687">Ribonucleoprotein</keyword>